<dbReference type="PANTHER" id="PTHR33525">
    <property type="match status" value="1"/>
</dbReference>
<feature type="domain" description="HDOD" evidence="1">
    <location>
        <begin position="23"/>
        <end position="219"/>
    </location>
</feature>
<reference evidence="2 3" key="1">
    <citation type="submission" date="2019-02" db="EMBL/GenBank/DDBJ databases">
        <title>Deep-cultivation of Planctomycetes and their phenomic and genomic characterization uncovers novel biology.</title>
        <authorList>
            <person name="Wiegand S."/>
            <person name="Jogler M."/>
            <person name="Boedeker C."/>
            <person name="Pinto D."/>
            <person name="Vollmers J."/>
            <person name="Rivas-Marin E."/>
            <person name="Kohn T."/>
            <person name="Peeters S.H."/>
            <person name="Heuer A."/>
            <person name="Rast P."/>
            <person name="Oberbeckmann S."/>
            <person name="Bunk B."/>
            <person name="Jeske O."/>
            <person name="Meyerdierks A."/>
            <person name="Storesund J.E."/>
            <person name="Kallscheuer N."/>
            <person name="Luecker S."/>
            <person name="Lage O.M."/>
            <person name="Pohl T."/>
            <person name="Merkel B.J."/>
            <person name="Hornburger P."/>
            <person name="Mueller R.-W."/>
            <person name="Bruemmer F."/>
            <person name="Labrenz M."/>
            <person name="Spormann A.M."/>
            <person name="Op den Camp H."/>
            <person name="Overmann J."/>
            <person name="Amann R."/>
            <person name="Jetten M.S.M."/>
            <person name="Mascher T."/>
            <person name="Medema M.H."/>
            <person name="Devos D.P."/>
            <person name="Kaster A.-K."/>
            <person name="Ovreas L."/>
            <person name="Rohde M."/>
            <person name="Galperin M.Y."/>
            <person name="Jogler C."/>
        </authorList>
    </citation>
    <scope>NUCLEOTIDE SEQUENCE [LARGE SCALE GENOMIC DNA]</scope>
    <source>
        <strain evidence="2 3">SV_7m_r</strain>
    </source>
</reference>
<dbReference type="Gene3D" id="1.10.3210.10">
    <property type="entry name" value="Hypothetical protein af1432"/>
    <property type="match status" value="1"/>
</dbReference>
<dbReference type="PROSITE" id="PS51833">
    <property type="entry name" value="HDOD"/>
    <property type="match status" value="1"/>
</dbReference>
<evidence type="ECO:0000313" key="2">
    <source>
        <dbReference type="EMBL" id="QDT61184.1"/>
    </source>
</evidence>
<dbReference type="InterPro" id="IPR052340">
    <property type="entry name" value="RNase_Y/CdgJ"/>
</dbReference>
<proteinExistence type="predicted"/>
<evidence type="ECO:0000259" key="1">
    <source>
        <dbReference type="PROSITE" id="PS51833"/>
    </source>
</evidence>
<accession>A0A517SYF8</accession>
<dbReference type="SUPFAM" id="SSF109604">
    <property type="entry name" value="HD-domain/PDEase-like"/>
    <property type="match status" value="1"/>
</dbReference>
<dbReference type="InterPro" id="IPR003607">
    <property type="entry name" value="HD/PDEase_dom"/>
</dbReference>
<gene>
    <name evidence="2" type="ORF">SV7mr_37160</name>
</gene>
<evidence type="ECO:0000313" key="3">
    <source>
        <dbReference type="Proteomes" id="UP000315003"/>
    </source>
</evidence>
<dbReference type="InterPro" id="IPR013976">
    <property type="entry name" value="HDOD"/>
</dbReference>
<sequence length="292" mass="32428">MSSQTCFTADELRARLNKKAGDIAMLPAVAIEALQIAKDPECSLNQLSSVIEKDVKLTTELLSMSNSVVFGASAPVMDIRQAIIRLGLNQTQNLLLTSGTASLMRKLPLEQEWVREVLWQHSFRTAKVATTLNRELKLGFEGEEFSSALLHDFGRLLLAVAAPELFPTVDRLAFDDNEENLANENAHFGTDHCQFGAWFAEQNNLPRSIVASIEMHHLPESHHPDSKLIALVAAADHMANYYQREEERAGYDEGLNRGAHVLSNFGHPQIVKNHDGIVDHILDVVLPEFSTP</sequence>
<dbReference type="SMART" id="SM00471">
    <property type="entry name" value="HDc"/>
    <property type="match status" value="1"/>
</dbReference>
<dbReference type="Proteomes" id="UP000315003">
    <property type="component" value="Chromosome"/>
</dbReference>
<dbReference type="AlphaFoldDB" id="A0A517SYF8"/>
<keyword evidence="3" id="KW-1185">Reference proteome</keyword>
<dbReference type="Pfam" id="PF08668">
    <property type="entry name" value="HDOD"/>
    <property type="match status" value="1"/>
</dbReference>
<dbReference type="RefSeq" id="WP_145274987.1">
    <property type="nucleotide sequence ID" value="NZ_CP036272.1"/>
</dbReference>
<organism evidence="2 3">
    <name type="scientific">Stieleria bergensis</name>
    <dbReference type="NCBI Taxonomy" id="2528025"/>
    <lineage>
        <taxon>Bacteria</taxon>
        <taxon>Pseudomonadati</taxon>
        <taxon>Planctomycetota</taxon>
        <taxon>Planctomycetia</taxon>
        <taxon>Pirellulales</taxon>
        <taxon>Pirellulaceae</taxon>
        <taxon>Stieleria</taxon>
    </lineage>
</organism>
<dbReference type="PANTHER" id="PTHR33525:SF6">
    <property type="entry name" value="HDOD DOMAIN-CONTAINING PROTEIN"/>
    <property type="match status" value="1"/>
</dbReference>
<dbReference type="EMBL" id="CP036272">
    <property type="protein sequence ID" value="QDT61184.1"/>
    <property type="molecule type" value="Genomic_DNA"/>
</dbReference>
<dbReference type="OrthoDB" id="9788446at2"/>
<protein>
    <submittedName>
        <fullName evidence="2">HDOD domain protein</fullName>
    </submittedName>
</protein>
<name>A0A517SYF8_9BACT</name>